<evidence type="ECO:0000313" key="4">
    <source>
        <dbReference type="EMBL" id="KAK3197177.1"/>
    </source>
</evidence>
<reference evidence="4 5" key="1">
    <citation type="submission" date="2021-02" db="EMBL/GenBank/DDBJ databases">
        <title>Genome assembly of Pseudopithomyces chartarum.</title>
        <authorList>
            <person name="Jauregui R."/>
            <person name="Singh J."/>
            <person name="Voisey C."/>
        </authorList>
    </citation>
    <scope>NUCLEOTIDE SEQUENCE [LARGE SCALE GENOMIC DNA]</scope>
    <source>
        <strain evidence="4 5">AGR01</strain>
    </source>
</reference>
<evidence type="ECO:0000256" key="1">
    <source>
        <dbReference type="PROSITE-ProRule" id="PRU00325"/>
    </source>
</evidence>
<feature type="compositionally biased region" description="Low complexity" evidence="2">
    <location>
        <begin position="32"/>
        <end position="43"/>
    </location>
</feature>
<dbReference type="GO" id="GO:0008270">
    <property type="term" value="F:zinc ion binding"/>
    <property type="evidence" value="ECO:0007669"/>
    <property type="project" value="UniProtKB-KW"/>
</dbReference>
<feature type="region of interest" description="Disordered" evidence="2">
    <location>
        <begin position="1"/>
        <end position="46"/>
    </location>
</feature>
<keyword evidence="5" id="KW-1185">Reference proteome</keyword>
<name>A0AAN6LQ30_9PLEO</name>
<evidence type="ECO:0000259" key="3">
    <source>
        <dbReference type="PROSITE" id="PS50966"/>
    </source>
</evidence>
<evidence type="ECO:0000313" key="5">
    <source>
        <dbReference type="Proteomes" id="UP001280581"/>
    </source>
</evidence>
<dbReference type="AlphaFoldDB" id="A0AAN6LQ30"/>
<protein>
    <recommendedName>
        <fullName evidence="3">SWIM-type domain-containing protein</fullName>
    </recommendedName>
</protein>
<keyword evidence="1" id="KW-0863">Zinc-finger</keyword>
<keyword evidence="1" id="KW-0479">Metal-binding</keyword>
<evidence type="ECO:0000256" key="2">
    <source>
        <dbReference type="SAM" id="MobiDB-lite"/>
    </source>
</evidence>
<dbReference type="Proteomes" id="UP001280581">
    <property type="component" value="Unassembled WGS sequence"/>
</dbReference>
<sequence>MSAEQLSKLSLSDMVTTRAGARTGPPQTPQESPASSPISPTPSLIESVNGHKYDVSTFDEELRRRAKIGLVKDDNSIRMRFCGEAGDGTKYFFHLDDDITVKLERARVPKCSCGVAQDGEACKHIFWILGQLSSVLPQNETIQLAQDGSSVRNTHPANVLKNQGLDQFADHLNWIIEDDLPDRDELEDEVSNMLSVFEPTGALPAEFKSEDTRELSEKSRMYREFKDIVLEQASQCPSFYLRLTQLITREYQVKQFFGEINRRIDRALKALDEYIEKGPTNRSSEALDVVACAARLRNLVQAVEDYRKDLEDSDDEEQDGEDLIERLAAAALLKVLDEVTSRNYDAYADSAWGMGMSSSSPGQNNLFVCLIGLPSEEEPGFFVLDSLRTMGSHIIRHHSVALGDIEVLLRNTPETSPAYLNAFRTLLQDKRKRAASPSGGSSAKRTMQ</sequence>
<feature type="compositionally biased region" description="Polar residues" evidence="2">
    <location>
        <begin position="1"/>
        <end position="15"/>
    </location>
</feature>
<gene>
    <name evidence="4" type="ORF">GRF29_1536g887448</name>
</gene>
<organism evidence="4 5">
    <name type="scientific">Pseudopithomyces chartarum</name>
    <dbReference type="NCBI Taxonomy" id="1892770"/>
    <lineage>
        <taxon>Eukaryota</taxon>
        <taxon>Fungi</taxon>
        <taxon>Dikarya</taxon>
        <taxon>Ascomycota</taxon>
        <taxon>Pezizomycotina</taxon>
        <taxon>Dothideomycetes</taxon>
        <taxon>Pleosporomycetidae</taxon>
        <taxon>Pleosporales</taxon>
        <taxon>Massarineae</taxon>
        <taxon>Didymosphaeriaceae</taxon>
        <taxon>Pseudopithomyces</taxon>
    </lineage>
</organism>
<keyword evidence="1" id="KW-0862">Zinc</keyword>
<proteinExistence type="predicted"/>
<dbReference type="PROSITE" id="PS50966">
    <property type="entry name" value="ZF_SWIM"/>
    <property type="match status" value="1"/>
</dbReference>
<accession>A0AAN6LQ30</accession>
<feature type="domain" description="SWIM-type" evidence="3">
    <location>
        <begin position="99"/>
        <end position="133"/>
    </location>
</feature>
<dbReference type="EMBL" id="WVTA01000021">
    <property type="protein sequence ID" value="KAK3197177.1"/>
    <property type="molecule type" value="Genomic_DNA"/>
</dbReference>
<comment type="caution">
    <text evidence="4">The sequence shown here is derived from an EMBL/GenBank/DDBJ whole genome shotgun (WGS) entry which is preliminary data.</text>
</comment>
<dbReference type="InterPro" id="IPR007527">
    <property type="entry name" value="Znf_SWIM"/>
</dbReference>